<proteinExistence type="inferred from homology"/>
<dbReference type="InterPro" id="IPR014748">
    <property type="entry name" value="Enoyl-CoA_hydra_C"/>
</dbReference>
<organism evidence="3 4">
    <name type="scientific">Bradyrhizobium yuanmingense</name>
    <dbReference type="NCBI Taxonomy" id="108015"/>
    <lineage>
        <taxon>Bacteria</taxon>
        <taxon>Pseudomonadati</taxon>
        <taxon>Pseudomonadota</taxon>
        <taxon>Alphaproteobacteria</taxon>
        <taxon>Hyphomicrobiales</taxon>
        <taxon>Nitrobacteraceae</taxon>
        <taxon>Bradyrhizobium</taxon>
    </lineage>
</organism>
<dbReference type="GO" id="GO:0006635">
    <property type="term" value="P:fatty acid beta-oxidation"/>
    <property type="evidence" value="ECO:0007669"/>
    <property type="project" value="TreeGrafter"/>
</dbReference>
<keyword evidence="2" id="KW-0456">Lyase</keyword>
<evidence type="ECO:0000256" key="2">
    <source>
        <dbReference type="ARBA" id="ARBA00023239"/>
    </source>
</evidence>
<dbReference type="AlphaFoldDB" id="A0A1C3TZS6"/>
<protein>
    <submittedName>
        <fullName evidence="3">Enoyl-CoA hydratase</fullName>
    </submittedName>
</protein>
<dbReference type="CDD" id="cd06558">
    <property type="entry name" value="crotonase-like"/>
    <property type="match status" value="1"/>
</dbReference>
<dbReference type="InterPro" id="IPR029045">
    <property type="entry name" value="ClpP/crotonase-like_dom_sf"/>
</dbReference>
<reference evidence="3 4" key="1">
    <citation type="submission" date="2016-08" db="EMBL/GenBank/DDBJ databases">
        <authorList>
            <person name="Seilhamer J.J."/>
        </authorList>
    </citation>
    <scope>NUCLEOTIDE SEQUENCE [LARGE SCALE GENOMIC DNA]</scope>
    <source>
        <strain evidence="3 4">CCBAU 10071</strain>
    </source>
</reference>
<dbReference type="NCBIfam" id="NF004635">
    <property type="entry name" value="PRK05981.1"/>
    <property type="match status" value="1"/>
</dbReference>
<comment type="similarity">
    <text evidence="1">Belongs to the enoyl-CoA hydratase/isomerase family.</text>
</comment>
<sequence length="293" mass="32414">MDKTAPKIKYAPRQNEFRHAKLARAATDEDIMQFKHVTLDFDGAVAILKLDHQEVMNAVSVDMLGGLSEALDAIEEKKDEVRCVVLTGAGRAFCTGANLQGRNNQSKKTKAGLTLETGFHPFLRRIRNLHCPIVTAVNGPAAGAGMSFALLGDMILCARSSYFLQAFRRIGLVPDCGSTWLLPRLVGRARSIELSLMGERLPAEKALEWGLVNRVYDDGVLMEEAMKLARDLASGPTVALSLIRKLYWDSPENSFEDQLNLEFQCQLRAGDTEDFREGVGAFLEKRPAQFKGK</sequence>
<dbReference type="InterPro" id="IPR001753">
    <property type="entry name" value="Enoyl-CoA_hydra/iso"/>
</dbReference>
<dbReference type="SUPFAM" id="SSF52096">
    <property type="entry name" value="ClpP/crotonase"/>
    <property type="match status" value="1"/>
</dbReference>
<dbReference type="Pfam" id="PF00378">
    <property type="entry name" value="ECH_1"/>
    <property type="match status" value="1"/>
</dbReference>
<dbReference type="Proteomes" id="UP000183174">
    <property type="component" value="Unassembled WGS sequence"/>
</dbReference>
<dbReference type="GO" id="GO:0016829">
    <property type="term" value="F:lyase activity"/>
    <property type="evidence" value="ECO:0007669"/>
    <property type="project" value="UniProtKB-KW"/>
</dbReference>
<evidence type="ECO:0000256" key="1">
    <source>
        <dbReference type="ARBA" id="ARBA00005254"/>
    </source>
</evidence>
<evidence type="ECO:0000313" key="4">
    <source>
        <dbReference type="Proteomes" id="UP000183174"/>
    </source>
</evidence>
<dbReference type="EMBL" id="FMAE01000001">
    <property type="protein sequence ID" value="SCB08708.1"/>
    <property type="molecule type" value="Genomic_DNA"/>
</dbReference>
<dbReference type="Gene3D" id="1.10.12.10">
    <property type="entry name" value="Lyase 2-enoyl-coa Hydratase, Chain A, domain 2"/>
    <property type="match status" value="1"/>
</dbReference>
<gene>
    <name evidence="3" type="ORF">GA0061099_1001285</name>
</gene>
<name>A0A1C3TZS6_9BRAD</name>
<accession>A0A1C3TZS6</accession>
<dbReference type="FunFam" id="3.90.226.10:FF:000071">
    <property type="entry name" value="Putative enoyl-CoA hydratase PaaB"/>
    <property type="match status" value="1"/>
</dbReference>
<dbReference type="PANTHER" id="PTHR11941:SF133">
    <property type="entry name" value="1,2-EPOXYPHENYLACETYL-COA ISOMERASE"/>
    <property type="match status" value="1"/>
</dbReference>
<dbReference type="PANTHER" id="PTHR11941">
    <property type="entry name" value="ENOYL-COA HYDRATASE-RELATED"/>
    <property type="match status" value="1"/>
</dbReference>
<evidence type="ECO:0000313" key="3">
    <source>
        <dbReference type="EMBL" id="SCB08708.1"/>
    </source>
</evidence>
<dbReference type="Gene3D" id="3.90.226.10">
    <property type="entry name" value="2-enoyl-CoA Hydratase, Chain A, domain 1"/>
    <property type="match status" value="1"/>
</dbReference>